<reference evidence="2" key="1">
    <citation type="submission" date="2014-09" db="EMBL/GenBank/DDBJ databases">
        <authorList>
            <person name="Mudge J."/>
            <person name="Ramaraj T."/>
            <person name="Lindquist I.E."/>
            <person name="Bharti A.K."/>
            <person name="Sundararajan A."/>
            <person name="Cameron C.T."/>
            <person name="Woodward J.E."/>
            <person name="May G.D."/>
            <person name="Brubaker C."/>
            <person name="Broadhvest J."/>
            <person name="Wilkins T.A."/>
        </authorList>
    </citation>
    <scope>NUCLEOTIDE SEQUENCE</scope>
    <source>
        <strain evidence="2">cv. AKA8401</strain>
    </source>
</reference>
<proteinExistence type="predicted"/>
<dbReference type="AlphaFoldDB" id="A0A0B0P6M2"/>
<dbReference type="Proteomes" id="UP000032142">
    <property type="component" value="Unassembled WGS sequence"/>
</dbReference>
<sequence>MNLLKMYQVLQRSKRAVCEETYIFFFCNLPLVSCHLI</sequence>
<evidence type="ECO:0000313" key="2">
    <source>
        <dbReference type="Proteomes" id="UP000032142"/>
    </source>
</evidence>
<accession>A0A0B0P6M2</accession>
<organism evidence="1 2">
    <name type="scientific">Gossypium arboreum</name>
    <name type="common">Tree cotton</name>
    <name type="synonym">Gossypium nanking</name>
    <dbReference type="NCBI Taxonomy" id="29729"/>
    <lineage>
        <taxon>Eukaryota</taxon>
        <taxon>Viridiplantae</taxon>
        <taxon>Streptophyta</taxon>
        <taxon>Embryophyta</taxon>
        <taxon>Tracheophyta</taxon>
        <taxon>Spermatophyta</taxon>
        <taxon>Magnoliopsida</taxon>
        <taxon>eudicotyledons</taxon>
        <taxon>Gunneridae</taxon>
        <taxon>Pentapetalae</taxon>
        <taxon>rosids</taxon>
        <taxon>malvids</taxon>
        <taxon>Malvales</taxon>
        <taxon>Malvaceae</taxon>
        <taxon>Malvoideae</taxon>
        <taxon>Gossypium</taxon>
    </lineage>
</organism>
<keyword evidence="2" id="KW-1185">Reference proteome</keyword>
<name>A0A0B0P6M2_GOSAR</name>
<protein>
    <submittedName>
        <fullName evidence="1">Uncharacterized protein</fullName>
    </submittedName>
</protein>
<gene>
    <name evidence="1" type="ORF">F383_03364</name>
</gene>
<evidence type="ECO:0000313" key="1">
    <source>
        <dbReference type="EMBL" id="KHG20700.1"/>
    </source>
</evidence>
<dbReference type="EMBL" id="KN416431">
    <property type="protein sequence ID" value="KHG20700.1"/>
    <property type="molecule type" value="Genomic_DNA"/>
</dbReference>